<dbReference type="Proteomes" id="UP000593719">
    <property type="component" value="Chromosome"/>
</dbReference>
<gene>
    <name evidence="1" type="ORF">FJR45_00500</name>
</gene>
<evidence type="ECO:0000313" key="1">
    <source>
        <dbReference type="EMBL" id="QOP42514.1"/>
    </source>
</evidence>
<dbReference type="KEGG" id="ssei:FJR45_00500"/>
<name>A0A7M1AYJ3_9BACT</name>
<sequence>MKKYLFLIIFIISVVEAKEYAVVVQKGFANISVGKIKAIYLKKLKYHGDTKLVPINLGSQNSVRRSFEKKVLKIKHSRLKSYWIKQHYLGQRPPITLKSEAAVNAFVKKVFGAIGYLEAAKADKDLKIIYKWSD</sequence>
<evidence type="ECO:0000313" key="2">
    <source>
        <dbReference type="Proteomes" id="UP000593719"/>
    </source>
</evidence>
<dbReference type="EMBL" id="CP041235">
    <property type="protein sequence ID" value="QOP42514.1"/>
    <property type="molecule type" value="Genomic_DNA"/>
</dbReference>
<dbReference type="RefSeq" id="WP_193150878.1">
    <property type="nucleotide sequence ID" value="NZ_CP041235.1"/>
</dbReference>
<organism evidence="1 2">
    <name type="scientific">Sulfurimonas sediminis</name>
    <dbReference type="NCBI Taxonomy" id="2590020"/>
    <lineage>
        <taxon>Bacteria</taxon>
        <taxon>Pseudomonadati</taxon>
        <taxon>Campylobacterota</taxon>
        <taxon>Epsilonproteobacteria</taxon>
        <taxon>Campylobacterales</taxon>
        <taxon>Sulfurimonadaceae</taxon>
        <taxon>Sulfurimonas</taxon>
    </lineage>
</organism>
<dbReference type="SUPFAM" id="SSF53850">
    <property type="entry name" value="Periplasmic binding protein-like II"/>
    <property type="match status" value="1"/>
</dbReference>
<reference evidence="1 2" key="1">
    <citation type="submission" date="2019-06" db="EMBL/GenBank/DDBJ databases">
        <title>Sulfurimonas gotlandica sp. nov., a chemoautotrophic and psychrotolerant epsilonproteobacterium isolated from a pelagic redoxcline, and an emended description of the genus Sulfurimonas.</title>
        <authorList>
            <person name="Wang S."/>
            <person name="Jiang L."/>
            <person name="Shao Z."/>
        </authorList>
    </citation>
    <scope>NUCLEOTIDE SEQUENCE [LARGE SCALE GENOMIC DNA]</scope>
    <source>
        <strain evidence="1 2">S2-6</strain>
    </source>
</reference>
<dbReference type="AlphaFoldDB" id="A0A7M1AYJ3"/>
<keyword evidence="2" id="KW-1185">Reference proteome</keyword>
<accession>A0A7M1AYJ3</accession>
<proteinExistence type="predicted"/>
<dbReference type="Gene3D" id="3.40.190.10">
    <property type="entry name" value="Periplasmic binding protein-like II"/>
    <property type="match status" value="1"/>
</dbReference>
<evidence type="ECO:0008006" key="3">
    <source>
        <dbReference type="Google" id="ProtNLM"/>
    </source>
</evidence>
<protein>
    <recommendedName>
        <fullName evidence="3">Phosphate ABC transporter substrate-binding protein</fullName>
    </recommendedName>
</protein>